<feature type="region of interest" description="Disordered" evidence="6">
    <location>
        <begin position="548"/>
        <end position="594"/>
    </location>
</feature>
<feature type="compositionally biased region" description="Low complexity" evidence="6">
    <location>
        <begin position="17"/>
        <end position="29"/>
    </location>
</feature>
<protein>
    <recommendedName>
        <fullName evidence="7">Zinc finger PHD-type domain-containing protein</fullName>
    </recommendedName>
</protein>
<dbReference type="KEGG" id="sgra:EX895_005256"/>
<feature type="region of interest" description="Disordered" evidence="6">
    <location>
        <begin position="447"/>
        <end position="474"/>
    </location>
</feature>
<evidence type="ECO:0000256" key="6">
    <source>
        <dbReference type="SAM" id="MobiDB-lite"/>
    </source>
</evidence>
<dbReference type="SUPFAM" id="SSF57903">
    <property type="entry name" value="FYVE/PHD zinc finger"/>
    <property type="match status" value="1"/>
</dbReference>
<evidence type="ECO:0000256" key="1">
    <source>
        <dbReference type="ARBA" id="ARBA00004123"/>
    </source>
</evidence>
<dbReference type="Pfam" id="PF00628">
    <property type="entry name" value="PHD"/>
    <property type="match status" value="1"/>
</dbReference>
<feature type="region of interest" description="Disordered" evidence="6">
    <location>
        <begin position="367"/>
        <end position="425"/>
    </location>
</feature>
<dbReference type="InterPro" id="IPR037869">
    <property type="entry name" value="Spp1/CFP1"/>
</dbReference>
<feature type="compositionally biased region" description="Basic residues" evidence="6">
    <location>
        <begin position="558"/>
        <end position="569"/>
    </location>
</feature>
<sequence>MPRSYLHLDPPSPSPSPLTLSPLVDPSLPIHKMTSALSPSMVNVQPPFADAGHLKAGHLHSKSRTSCPSPQKKQRNSSPKKASALSSASPAPSASSTSSALKKARRTFKRTSSTASIMDTVMNSRAATDHDAAPPAQPFSSLDVFDYTRSSPFASSSQTTLADLENEQLVKVLSTPRRGKRVGNVDMGWASPVGDRTPIAPKVAAAAPHTLPKMAGSSRSSISAATNASPTKRKASTAFASELRTSQRSLVDTAGWASAAMISSVPLSEDRSKSSPGFSPRFVPEPVMSGLALAETRDPFSAFTIEDSPVVVQSAKLVPVEVEGLGRVAVHRDFAQQISDHPPSPNHFASRRFSCSSDRDAALLRCSDSEDSAARSENGSSTDPTSVGTPCPSGISPSFSLSSQFPASEPASPVKKLAMSNRDSDDITAEAQRALMALMRMGPVDVNAQQSDDKHYRPRLGGSSSAPHLPTLDWPDCPTGPWSAAGRHLDELKQKRRLGIQRWLEADSSDETEADAKEPSGAAFRHHPMVAKALLDRARKHQHAQLSAAAAAASARTPSKRGRKSKHQQLLRVAETTPKRRGRKPKVTASVASSSRKSVATGASLARSNTSAIFGCKCGIDDDSIIMVQCDGCKHWLHLPCVGINTVKDLDDEWYCDDCCDAALTEHLSPASSMPASVSSYAHLSTPEGLEAVLAGQEPVFTLPSGTPIHRHGVAVSSSIALAPSPPLLSVGDRGGRSTVKRQGQGRSRAERVGWRVNEPGSPLARKSTTASSGVRPAVPETPSKLSEATADYTEASTTPSLLAGFSRADWEPTRVSQRSERQTTPPRMVGMSTPSRHASGRKASHSGPLSLGLGDDEAVHPDVFSTPSRLASGGSWAYRAGAQPLGSQTPSRSGGRHQRVDSFSGGLLSTPGRDFLSGAFGTEPSTSMPSLVYSSGYVDGFDDHLGSEAFYSGSNSRAWQLQSPTSSTRAARARQPSGLGTPWSSSLLKTPELQPRQVNTSSMRGGRFDASDDFPPSSSPFPRTPTFDMSSPRFVGHHSSHHAYGGAHERQPSHLGLGLPSGASSSARLHKALGGDLNKNSRDHRSLSISSASGNAKHRQVSTDVPMGLGIGLDLDDVLDWS</sequence>
<feature type="region of interest" description="Disordered" evidence="6">
    <location>
        <begin position="725"/>
        <end position="866"/>
    </location>
</feature>
<feature type="compositionally biased region" description="Polar residues" evidence="6">
    <location>
        <begin position="375"/>
        <end position="388"/>
    </location>
</feature>
<feature type="domain" description="Zinc finger PHD-type" evidence="7">
    <location>
        <begin position="615"/>
        <end position="660"/>
    </location>
</feature>
<dbReference type="SMART" id="SM00249">
    <property type="entry name" value="PHD"/>
    <property type="match status" value="1"/>
</dbReference>
<dbReference type="InterPro" id="IPR013083">
    <property type="entry name" value="Znf_RING/FYVE/PHD"/>
</dbReference>
<dbReference type="Gene3D" id="3.30.40.10">
    <property type="entry name" value="Zinc/RING finger domain, C3HC4 (zinc finger)"/>
    <property type="match status" value="1"/>
</dbReference>
<feature type="region of interest" description="Disordered" evidence="6">
    <location>
        <begin position="882"/>
        <end position="909"/>
    </location>
</feature>
<dbReference type="GO" id="GO:0048188">
    <property type="term" value="C:Set1C/COMPASS complex"/>
    <property type="evidence" value="ECO:0007669"/>
    <property type="project" value="InterPro"/>
</dbReference>
<feature type="compositionally biased region" description="Low complexity" evidence="6">
    <location>
        <begin position="1054"/>
        <end position="1068"/>
    </location>
</feature>
<feature type="region of interest" description="Disordered" evidence="6">
    <location>
        <begin position="212"/>
        <end position="240"/>
    </location>
</feature>
<dbReference type="GO" id="GO:0008270">
    <property type="term" value="F:zinc ion binding"/>
    <property type="evidence" value="ECO:0007669"/>
    <property type="project" value="UniProtKB-KW"/>
</dbReference>
<keyword evidence="2" id="KW-0479">Metal-binding</keyword>
<comment type="caution">
    <text evidence="8">The sequence shown here is derived from an EMBL/GenBank/DDBJ whole genome shotgun (WGS) entry which is preliminary data.</text>
</comment>
<keyword evidence="3" id="KW-0863">Zinc-finger</keyword>
<dbReference type="GeneID" id="40728151"/>
<dbReference type="PANTHER" id="PTHR46174:SF1">
    <property type="entry name" value="CXXC-TYPE ZINC FINGER PROTEIN 1"/>
    <property type="match status" value="1"/>
</dbReference>
<accession>A0A4U7KP44</accession>
<feature type="compositionally biased region" description="Polar residues" evidence="6">
    <location>
        <begin position="957"/>
        <end position="970"/>
    </location>
</feature>
<evidence type="ECO:0000256" key="5">
    <source>
        <dbReference type="ARBA" id="ARBA00023242"/>
    </source>
</evidence>
<comment type="subcellular location">
    <subcellularLocation>
        <location evidence="1">Nucleus</location>
    </subcellularLocation>
</comment>
<keyword evidence="4" id="KW-0862">Zinc</keyword>
<dbReference type="InterPro" id="IPR011011">
    <property type="entry name" value="Znf_FYVE_PHD"/>
</dbReference>
<proteinExistence type="predicted"/>
<keyword evidence="5" id="KW-0539">Nucleus</keyword>
<dbReference type="EMBL" id="SRRM01000019">
    <property type="protein sequence ID" value="TKY85716.1"/>
    <property type="molecule type" value="Genomic_DNA"/>
</dbReference>
<feature type="compositionally biased region" description="Basic and acidic residues" evidence="6">
    <location>
        <begin position="809"/>
        <end position="822"/>
    </location>
</feature>
<dbReference type="InterPro" id="IPR001965">
    <property type="entry name" value="Znf_PHD"/>
</dbReference>
<feature type="region of interest" description="Disordered" evidence="6">
    <location>
        <begin position="507"/>
        <end position="526"/>
    </location>
</feature>
<feature type="compositionally biased region" description="Low complexity" evidence="6">
    <location>
        <begin position="77"/>
        <end position="101"/>
    </location>
</feature>
<dbReference type="PANTHER" id="PTHR46174">
    <property type="entry name" value="CXXC-TYPE ZINC FINGER PROTEIN 1"/>
    <property type="match status" value="1"/>
</dbReference>
<dbReference type="OrthoDB" id="436852at2759"/>
<dbReference type="AlphaFoldDB" id="A0A4U7KP44"/>
<dbReference type="InterPro" id="IPR019786">
    <property type="entry name" value="Zinc_finger_PHD-type_CS"/>
</dbReference>
<feature type="region of interest" description="Disordered" evidence="6">
    <location>
        <begin position="1"/>
        <end position="30"/>
    </location>
</feature>
<feature type="compositionally biased region" description="Polar residues" evidence="6">
    <location>
        <begin position="217"/>
        <end position="230"/>
    </location>
</feature>
<name>A0A4U7KP44_9BASI</name>
<evidence type="ECO:0000313" key="9">
    <source>
        <dbReference type="Proteomes" id="UP000306050"/>
    </source>
</evidence>
<evidence type="ECO:0000313" key="8">
    <source>
        <dbReference type="EMBL" id="TKY85716.1"/>
    </source>
</evidence>
<dbReference type="PROSITE" id="PS01359">
    <property type="entry name" value="ZF_PHD_1"/>
    <property type="match status" value="1"/>
</dbReference>
<gene>
    <name evidence="8" type="ORF">EX895_005256</name>
</gene>
<organism evidence="8 9">
    <name type="scientific">Sporisorium graminicola</name>
    <dbReference type="NCBI Taxonomy" id="280036"/>
    <lineage>
        <taxon>Eukaryota</taxon>
        <taxon>Fungi</taxon>
        <taxon>Dikarya</taxon>
        <taxon>Basidiomycota</taxon>
        <taxon>Ustilaginomycotina</taxon>
        <taxon>Ustilaginomycetes</taxon>
        <taxon>Ustilaginales</taxon>
        <taxon>Ustilaginaceae</taxon>
        <taxon>Sporisorium</taxon>
    </lineage>
</organism>
<keyword evidence="9" id="KW-1185">Reference proteome</keyword>
<dbReference type="Proteomes" id="UP000306050">
    <property type="component" value="Chromosome SGRAM_6"/>
</dbReference>
<feature type="region of interest" description="Disordered" evidence="6">
    <location>
        <begin position="48"/>
        <end position="116"/>
    </location>
</feature>
<dbReference type="RefSeq" id="XP_029737701.1">
    <property type="nucleotide sequence ID" value="XM_029885849.1"/>
</dbReference>
<evidence type="ECO:0000259" key="7">
    <source>
        <dbReference type="SMART" id="SM00249"/>
    </source>
</evidence>
<evidence type="ECO:0000256" key="2">
    <source>
        <dbReference type="ARBA" id="ARBA00022723"/>
    </source>
</evidence>
<dbReference type="GO" id="GO:0045893">
    <property type="term" value="P:positive regulation of DNA-templated transcription"/>
    <property type="evidence" value="ECO:0007669"/>
    <property type="project" value="TreeGrafter"/>
</dbReference>
<dbReference type="InterPro" id="IPR019787">
    <property type="entry name" value="Znf_PHD-finger"/>
</dbReference>
<evidence type="ECO:0000256" key="3">
    <source>
        <dbReference type="ARBA" id="ARBA00022771"/>
    </source>
</evidence>
<evidence type="ECO:0000256" key="4">
    <source>
        <dbReference type="ARBA" id="ARBA00022833"/>
    </source>
</evidence>
<feature type="region of interest" description="Disordered" evidence="6">
    <location>
        <begin position="957"/>
        <end position="1102"/>
    </location>
</feature>
<reference evidence="8 9" key="1">
    <citation type="submission" date="2019-05" db="EMBL/GenBank/DDBJ databases">
        <title>Sporisorium graminicola CBS 10092 draft sequencing and annotation.</title>
        <authorList>
            <person name="Solano-Gonzalez S."/>
            <person name="Caddick M.X."/>
            <person name="Darby A."/>
        </authorList>
    </citation>
    <scope>NUCLEOTIDE SEQUENCE [LARGE SCALE GENOMIC DNA]</scope>
    <source>
        <strain evidence="8 9">CBS 10092</strain>
    </source>
</reference>
<feature type="compositionally biased region" description="Low complexity" evidence="6">
    <location>
        <begin position="392"/>
        <end position="408"/>
    </location>
</feature>